<dbReference type="AlphaFoldDB" id="A0A177TMT0"/>
<reference evidence="2" key="1">
    <citation type="submission" date="2016-04" db="EMBL/GenBank/DDBJ databases">
        <authorList>
            <person name="Nguyen H.D."/>
            <person name="Samba Siva P."/>
            <person name="Cullis J."/>
            <person name="Levesque C.A."/>
            <person name="Hambleton S."/>
        </authorList>
    </citation>
    <scope>NUCLEOTIDE SEQUENCE</scope>
    <source>
        <strain evidence="2">DAOMC 236416</strain>
    </source>
</reference>
<comment type="caution">
    <text evidence="2">The sequence shown here is derived from an EMBL/GenBank/DDBJ whole genome shotgun (WGS) entry which is preliminary data.</text>
</comment>
<dbReference type="EMBL" id="LWDF02000224">
    <property type="protein sequence ID" value="KAE8251970.1"/>
    <property type="molecule type" value="Genomic_DNA"/>
</dbReference>
<dbReference type="Proteomes" id="UP000077521">
    <property type="component" value="Unassembled WGS sequence"/>
</dbReference>
<accession>A0A177TMT0</accession>
<dbReference type="PANTHER" id="PTHR11362:SF82">
    <property type="entry name" value="PHOSPHATIDYLETHANOLAMINE-BINDING PROTEIN 4"/>
    <property type="match status" value="1"/>
</dbReference>
<dbReference type="OrthoDB" id="2153661at2759"/>
<proteinExistence type="predicted"/>
<keyword evidence="3" id="KW-1185">Reference proteome</keyword>
<dbReference type="SUPFAM" id="SSF49777">
    <property type="entry name" value="PEBP-like"/>
    <property type="match status" value="1"/>
</dbReference>
<evidence type="ECO:0000256" key="1">
    <source>
        <dbReference type="SAM" id="MobiDB-lite"/>
    </source>
</evidence>
<dbReference type="Gene3D" id="1.20.58.1180">
    <property type="match status" value="1"/>
</dbReference>
<reference evidence="2" key="2">
    <citation type="journal article" date="2019" name="IMA Fungus">
        <title>Genome sequencing and comparison of five Tilletia species to identify candidate genes for the detection of regulated species infecting wheat.</title>
        <authorList>
            <person name="Nguyen H.D.T."/>
            <person name="Sultana T."/>
            <person name="Kesanakurti P."/>
            <person name="Hambleton S."/>
        </authorList>
    </citation>
    <scope>NUCLEOTIDE SEQUENCE</scope>
    <source>
        <strain evidence="2">DAOMC 236416</strain>
    </source>
</reference>
<gene>
    <name evidence="2" type="ORF">A4X13_0g3767</name>
</gene>
<name>A0A177TMT0_9BASI</name>
<feature type="compositionally biased region" description="Low complexity" evidence="1">
    <location>
        <begin position="1"/>
        <end position="43"/>
    </location>
</feature>
<dbReference type="Pfam" id="PF01161">
    <property type="entry name" value="PBP"/>
    <property type="match status" value="1"/>
</dbReference>
<dbReference type="InterPro" id="IPR035810">
    <property type="entry name" value="PEBP_euk"/>
</dbReference>
<dbReference type="CDD" id="cd00866">
    <property type="entry name" value="PEBP_euk"/>
    <property type="match status" value="1"/>
</dbReference>
<dbReference type="InterPro" id="IPR008914">
    <property type="entry name" value="PEBP"/>
</dbReference>
<sequence>MASLRTTAAARRSARSLLSASPRLSFPCSSRSTSTSAPTSAQHSKSDPTPPPQQQQQQASSSSSSQWKPALPKGVEPAYDAAVSFLAKHKETKAQEAEALKGEGREEEAEKVLVQAKVDDPETRWLFSNGQVDLSLPVFRFLREQAWRKNGSLDRLLERIRLMKVVPDVVPTIAPTVDLQVAYGEGKGFGDHGGEGGDVWPGVFLETAKTVEPPKVTATAFHPEERKYTLLMVDPDVPDELSMSYTTFVHWHLTDISLSSTTSTITPDTCKTSHSYIPPHPQKGSPYHRYTVLLLEQQQGSPPPSELPSRSLTPDSIGAYIQTNGLKPVGIHFFRQVCDKKNEGAVEAIYRKVLKMEAPVYGNMPQQDPFRDAAGYRRSRYFSSADELAAGA</sequence>
<evidence type="ECO:0008006" key="4">
    <source>
        <dbReference type="Google" id="ProtNLM"/>
    </source>
</evidence>
<organism evidence="2 3">
    <name type="scientific">Tilletia indica</name>
    <dbReference type="NCBI Taxonomy" id="43049"/>
    <lineage>
        <taxon>Eukaryota</taxon>
        <taxon>Fungi</taxon>
        <taxon>Dikarya</taxon>
        <taxon>Basidiomycota</taxon>
        <taxon>Ustilaginomycotina</taxon>
        <taxon>Exobasidiomycetes</taxon>
        <taxon>Tilletiales</taxon>
        <taxon>Tilletiaceae</taxon>
        <taxon>Tilletia</taxon>
    </lineage>
</organism>
<protein>
    <recommendedName>
        <fullName evidence="4">Phosphatidylethanolamine-binding protein</fullName>
    </recommendedName>
</protein>
<feature type="compositionally biased region" description="Low complexity" evidence="1">
    <location>
        <begin position="54"/>
        <end position="66"/>
    </location>
</feature>
<dbReference type="Gene3D" id="3.90.280.10">
    <property type="entry name" value="PEBP-like"/>
    <property type="match status" value="1"/>
</dbReference>
<dbReference type="PANTHER" id="PTHR11362">
    <property type="entry name" value="PHOSPHATIDYLETHANOLAMINE-BINDING PROTEIN"/>
    <property type="match status" value="1"/>
</dbReference>
<feature type="region of interest" description="Disordered" evidence="1">
    <location>
        <begin position="1"/>
        <end position="73"/>
    </location>
</feature>
<evidence type="ECO:0000313" key="2">
    <source>
        <dbReference type="EMBL" id="KAE8251970.1"/>
    </source>
</evidence>
<evidence type="ECO:0000313" key="3">
    <source>
        <dbReference type="Proteomes" id="UP000077521"/>
    </source>
</evidence>
<dbReference type="InterPro" id="IPR036610">
    <property type="entry name" value="PEBP-like_sf"/>
</dbReference>